<evidence type="ECO:0000256" key="2">
    <source>
        <dbReference type="ARBA" id="ARBA00012418"/>
    </source>
</evidence>
<dbReference type="Pfam" id="PF01192">
    <property type="entry name" value="RNA_pol_Rpb6"/>
    <property type="match status" value="1"/>
</dbReference>
<protein>
    <recommendedName>
        <fullName evidence="2">DNA-directed RNA polymerase</fullName>
        <ecNumber evidence="2">2.7.7.6</ecNumber>
    </recommendedName>
</protein>
<comment type="similarity">
    <text evidence="1">Belongs to the RNA polymerase subunit omega family.</text>
</comment>
<dbReference type="InterPro" id="IPR006110">
    <property type="entry name" value="Pol_omega/Rpo6/RPB6"/>
</dbReference>
<evidence type="ECO:0000256" key="5">
    <source>
        <dbReference type="ARBA" id="ARBA00022695"/>
    </source>
</evidence>
<dbReference type="NCBIfam" id="TIGR00690">
    <property type="entry name" value="rpoZ"/>
    <property type="match status" value="1"/>
</dbReference>
<dbReference type="InterPro" id="IPR036161">
    <property type="entry name" value="RPB6/omega-like_sf"/>
</dbReference>
<organism evidence="8">
    <name type="scientific">marine sediment metagenome</name>
    <dbReference type="NCBI Taxonomy" id="412755"/>
    <lineage>
        <taxon>unclassified sequences</taxon>
        <taxon>metagenomes</taxon>
        <taxon>ecological metagenomes</taxon>
    </lineage>
</organism>
<keyword evidence="4" id="KW-0808">Transferase</keyword>
<dbReference type="GO" id="GO:0006351">
    <property type="term" value="P:DNA-templated transcription"/>
    <property type="evidence" value="ECO:0007669"/>
    <property type="project" value="InterPro"/>
</dbReference>
<dbReference type="InterPro" id="IPR003716">
    <property type="entry name" value="DNA-dir_RNA_pol_omega"/>
</dbReference>
<reference evidence="8" key="1">
    <citation type="journal article" date="2014" name="Front. Microbiol.">
        <title>High frequency of phylogenetically diverse reductive dehalogenase-homologous genes in deep subseafloor sedimentary metagenomes.</title>
        <authorList>
            <person name="Kawai M."/>
            <person name="Futagami T."/>
            <person name="Toyoda A."/>
            <person name="Takaki Y."/>
            <person name="Nishi S."/>
            <person name="Hori S."/>
            <person name="Arai W."/>
            <person name="Tsubouchi T."/>
            <person name="Morono Y."/>
            <person name="Uchiyama I."/>
            <person name="Ito T."/>
            <person name="Fujiyama A."/>
            <person name="Inagaki F."/>
            <person name="Takami H."/>
        </authorList>
    </citation>
    <scope>NUCLEOTIDE SEQUENCE</scope>
    <source>
        <strain evidence="8">Expedition CK06-06</strain>
    </source>
</reference>
<evidence type="ECO:0000313" key="8">
    <source>
        <dbReference type="EMBL" id="GAH85759.1"/>
    </source>
</evidence>
<accession>X1K656</accession>
<dbReference type="SUPFAM" id="SSF63562">
    <property type="entry name" value="RPB6/omega subunit-like"/>
    <property type="match status" value="1"/>
</dbReference>
<comment type="catalytic activity">
    <reaction evidence="7">
        <text>RNA(n) + a ribonucleoside 5'-triphosphate = RNA(n+1) + diphosphate</text>
        <dbReference type="Rhea" id="RHEA:21248"/>
        <dbReference type="Rhea" id="RHEA-COMP:14527"/>
        <dbReference type="Rhea" id="RHEA-COMP:17342"/>
        <dbReference type="ChEBI" id="CHEBI:33019"/>
        <dbReference type="ChEBI" id="CHEBI:61557"/>
        <dbReference type="ChEBI" id="CHEBI:140395"/>
        <dbReference type="EC" id="2.7.7.6"/>
    </reaction>
</comment>
<gene>
    <name evidence="8" type="ORF">S03H2_58024</name>
</gene>
<proteinExistence type="inferred from homology"/>
<evidence type="ECO:0000256" key="6">
    <source>
        <dbReference type="ARBA" id="ARBA00023163"/>
    </source>
</evidence>
<evidence type="ECO:0000256" key="7">
    <source>
        <dbReference type="ARBA" id="ARBA00048552"/>
    </source>
</evidence>
<name>X1K656_9ZZZZ</name>
<evidence type="ECO:0000256" key="4">
    <source>
        <dbReference type="ARBA" id="ARBA00022679"/>
    </source>
</evidence>
<keyword evidence="3" id="KW-0240">DNA-directed RNA polymerase</keyword>
<evidence type="ECO:0000256" key="1">
    <source>
        <dbReference type="ARBA" id="ARBA00006711"/>
    </source>
</evidence>
<keyword evidence="6" id="KW-0804">Transcription</keyword>
<sequence>MSLKLPDNIDSKFRFILIAAERAKQLQNGAPVRLDVKSRKPSYIAIKETEANLVEFELLKEPREEE</sequence>
<dbReference type="GO" id="GO:0003899">
    <property type="term" value="F:DNA-directed RNA polymerase activity"/>
    <property type="evidence" value="ECO:0007669"/>
    <property type="project" value="UniProtKB-EC"/>
</dbReference>
<comment type="caution">
    <text evidence="8">The sequence shown here is derived from an EMBL/GenBank/DDBJ whole genome shotgun (WGS) entry which is preliminary data.</text>
</comment>
<dbReference type="Gene3D" id="3.90.940.10">
    <property type="match status" value="1"/>
</dbReference>
<dbReference type="EC" id="2.7.7.6" evidence="2"/>
<dbReference type="SMART" id="SM01409">
    <property type="entry name" value="RNA_pol_Rpb6"/>
    <property type="match status" value="1"/>
</dbReference>
<dbReference type="GO" id="GO:0000428">
    <property type="term" value="C:DNA-directed RNA polymerase complex"/>
    <property type="evidence" value="ECO:0007669"/>
    <property type="project" value="UniProtKB-KW"/>
</dbReference>
<evidence type="ECO:0000256" key="3">
    <source>
        <dbReference type="ARBA" id="ARBA00022478"/>
    </source>
</evidence>
<dbReference type="GO" id="GO:0003677">
    <property type="term" value="F:DNA binding"/>
    <property type="evidence" value="ECO:0007669"/>
    <property type="project" value="InterPro"/>
</dbReference>
<keyword evidence="5" id="KW-0548">Nucleotidyltransferase</keyword>
<dbReference type="AlphaFoldDB" id="X1K656"/>
<dbReference type="EMBL" id="BARU01037215">
    <property type="protein sequence ID" value="GAH85759.1"/>
    <property type="molecule type" value="Genomic_DNA"/>
</dbReference>